<accession>A0A4R3JZV1</accession>
<dbReference type="InterPro" id="IPR014718">
    <property type="entry name" value="GH-type_carb-bd"/>
</dbReference>
<reference evidence="1 2" key="1">
    <citation type="submission" date="2019-03" db="EMBL/GenBank/DDBJ databases">
        <title>Genomic Encyclopedia of Type Strains, Phase IV (KMG-IV): sequencing the most valuable type-strain genomes for metagenomic binning, comparative biology and taxonomic classification.</title>
        <authorList>
            <person name="Goeker M."/>
        </authorList>
    </citation>
    <scope>NUCLEOTIDE SEQUENCE [LARGE SCALE GENOMIC DNA]</scope>
    <source>
        <strain evidence="1 2">DSM 29489</strain>
    </source>
</reference>
<keyword evidence="2" id="KW-1185">Reference proteome</keyword>
<sequence length="366" mass="41460">MELTKVNFKPSFFGDRPVELICDGALSAVAFRYETGVCGLRIKNQHCSMVVLPYMGQQIWFAEFEGKNLTQRSIFDQPQATTKFGDNYGGFLLHCGLTNINCAGKGEDYPLHGELPFADYQEAYTGIGHDEKGKYLVAGGTFVYRNSQEYHYAYSPQLRLYEDASVAEMYIDIHNRRGSSLDYMFMCHMNWLAVEGSRLVYSAKKDKEHMKVDPTELGGDSARAVHIRKYGKKLLEDPALADVLDSKTQCYDPEMCINICYESDKKGWAHAMQVMPEGDACYVGFCTNKLPYALRWFCRTADEDGVGIALPTTGTNRSTAYQKENGYYNTLPPGAHDNLRFDFGYLDKEKAQGMEYYIEDILKNAD</sequence>
<dbReference type="AlphaFoldDB" id="A0A4R3JZV1"/>
<evidence type="ECO:0000313" key="1">
    <source>
        <dbReference type="EMBL" id="TCS74826.1"/>
    </source>
</evidence>
<protein>
    <submittedName>
        <fullName evidence="1">Uncharacterized protein DUF4432</fullName>
    </submittedName>
</protein>
<dbReference type="GO" id="GO:0030246">
    <property type="term" value="F:carbohydrate binding"/>
    <property type="evidence" value="ECO:0007669"/>
    <property type="project" value="InterPro"/>
</dbReference>
<dbReference type="Gene3D" id="2.70.98.10">
    <property type="match status" value="1"/>
</dbReference>
<dbReference type="Proteomes" id="UP000295726">
    <property type="component" value="Unassembled WGS sequence"/>
</dbReference>
<evidence type="ECO:0000313" key="2">
    <source>
        <dbReference type="Proteomes" id="UP000295726"/>
    </source>
</evidence>
<gene>
    <name evidence="1" type="ORF">EDD59_1344</name>
</gene>
<name>A0A4R3JZV1_9FIRM</name>
<proteinExistence type="predicted"/>
<dbReference type="OrthoDB" id="146552at2"/>
<dbReference type="RefSeq" id="WP_132383625.1">
    <property type="nucleotide sequence ID" value="NZ_SLZZ01000034.1"/>
</dbReference>
<comment type="caution">
    <text evidence="1">The sequence shown here is derived from an EMBL/GenBank/DDBJ whole genome shotgun (WGS) entry which is preliminary data.</text>
</comment>
<organism evidence="1 2">
    <name type="scientific">Muricomes intestini</name>
    <dbReference type="NCBI Taxonomy" id="1796634"/>
    <lineage>
        <taxon>Bacteria</taxon>
        <taxon>Bacillati</taxon>
        <taxon>Bacillota</taxon>
        <taxon>Clostridia</taxon>
        <taxon>Lachnospirales</taxon>
        <taxon>Lachnospiraceae</taxon>
        <taxon>Muricomes</taxon>
    </lineage>
</organism>
<dbReference type="EMBL" id="SLZZ01000034">
    <property type="protein sequence ID" value="TCS74826.1"/>
    <property type="molecule type" value="Genomic_DNA"/>
</dbReference>